<dbReference type="InterPro" id="IPR007110">
    <property type="entry name" value="Ig-like_dom"/>
</dbReference>
<dbReference type="PROSITE" id="PS50835">
    <property type="entry name" value="IG_LIKE"/>
    <property type="match status" value="2"/>
</dbReference>
<dbReference type="GO" id="GO:0030246">
    <property type="term" value="F:carbohydrate binding"/>
    <property type="evidence" value="ECO:0007669"/>
    <property type="project" value="UniProtKB-KW"/>
</dbReference>
<dbReference type="Pfam" id="PF07686">
    <property type="entry name" value="V-set"/>
    <property type="match status" value="1"/>
</dbReference>
<comment type="subcellular location">
    <subcellularLocation>
        <location evidence="1">Membrane</location>
        <topology evidence="1">Single-pass type I membrane protein</topology>
    </subcellularLocation>
</comment>
<dbReference type="InterPro" id="IPR003598">
    <property type="entry name" value="Ig_sub2"/>
</dbReference>
<feature type="compositionally biased region" description="Polar residues" evidence="9">
    <location>
        <begin position="488"/>
        <end position="498"/>
    </location>
</feature>
<evidence type="ECO:0000256" key="10">
    <source>
        <dbReference type="SAM" id="Phobius"/>
    </source>
</evidence>
<keyword evidence="7" id="KW-1015">Disulfide bond</keyword>
<dbReference type="InterPro" id="IPR013098">
    <property type="entry name" value="Ig_I-set"/>
</dbReference>
<evidence type="ECO:0000256" key="2">
    <source>
        <dbReference type="ARBA" id="ARBA00022692"/>
    </source>
</evidence>
<dbReference type="Pfam" id="PF07679">
    <property type="entry name" value="I-set"/>
    <property type="match status" value="1"/>
</dbReference>
<dbReference type="RefSeq" id="XP_020663122.2">
    <property type="nucleotide sequence ID" value="XM_020807463.2"/>
</dbReference>
<dbReference type="InterPro" id="IPR013106">
    <property type="entry name" value="Ig_V-set"/>
</dbReference>
<evidence type="ECO:0000256" key="4">
    <source>
        <dbReference type="ARBA" id="ARBA00022889"/>
    </source>
</evidence>
<dbReference type="InterPro" id="IPR003599">
    <property type="entry name" value="Ig_sub"/>
</dbReference>
<keyword evidence="5 10" id="KW-1133">Transmembrane helix</keyword>
<dbReference type="GeneID" id="110086516"/>
<keyword evidence="3" id="KW-0430">Lectin</keyword>
<dbReference type="InterPro" id="IPR051036">
    <property type="entry name" value="SIGLEC"/>
</dbReference>
<dbReference type="GO" id="GO:0005886">
    <property type="term" value="C:plasma membrane"/>
    <property type="evidence" value="ECO:0007669"/>
    <property type="project" value="TreeGrafter"/>
</dbReference>
<feature type="signal peptide" evidence="11">
    <location>
        <begin position="1"/>
        <end position="24"/>
    </location>
</feature>
<sequence length="498" mass="56353">MGHFLEFFSLGLVSMCLLWKGVRCVHEEYKIHAPDTVSVQEGLCVIIPCNFTYDTKVASSGSPLYGYWYEEGRWTEERPAVATNNNMKPIKNYARGRFNLSEEVENGNCSLIIRDAKETDEKKYYFRMEKKSGPKFSYIRPKYVQPFVNVTKLENPKIQMPGNLRAGHQVNITCIAPESCALKRPHVSWKGLPDQVKTGTRVTQANNFKDHISVFSFIPSAADDGQELTCQVTYGEEGRDPLYRNETVYLNVSYAPQKLRINAEVIRSNTSLQNYTNHVRLTVEECDTVVLRCEMEGNPLPIVTWQKIPQSSRFNETLDDELRLTNVTMQDEGEYECQAQNTEGSASVTFRLYVTSRGAWSPTVINGVIVGLVVIGVIMLIVAAILMYKKCEREGKVVIDMQSYTEQKRICSINSPVAKECNSIGRNQEEGKNVSQAQEKMGKGTDEIYSEPDSVNYVSVIFIPREPHQKVTSENPPTEYAEVKKSQSSDFARSQADI</sequence>
<evidence type="ECO:0000256" key="8">
    <source>
        <dbReference type="ARBA" id="ARBA00038361"/>
    </source>
</evidence>
<evidence type="ECO:0000313" key="14">
    <source>
        <dbReference type="RefSeq" id="XP_020663122.2"/>
    </source>
</evidence>
<evidence type="ECO:0000259" key="12">
    <source>
        <dbReference type="PROSITE" id="PS50835"/>
    </source>
</evidence>
<dbReference type="Gene3D" id="2.60.40.10">
    <property type="entry name" value="Immunoglobulins"/>
    <property type="match status" value="3"/>
</dbReference>
<dbReference type="InParanoid" id="A0A6J0UQZ4"/>
<evidence type="ECO:0000256" key="7">
    <source>
        <dbReference type="ARBA" id="ARBA00023157"/>
    </source>
</evidence>
<dbReference type="SMART" id="SM00409">
    <property type="entry name" value="IG"/>
    <property type="match status" value="3"/>
</dbReference>
<organism evidence="13 14">
    <name type="scientific">Pogona vitticeps</name>
    <name type="common">central bearded dragon</name>
    <dbReference type="NCBI Taxonomy" id="103695"/>
    <lineage>
        <taxon>Eukaryota</taxon>
        <taxon>Metazoa</taxon>
        <taxon>Chordata</taxon>
        <taxon>Craniata</taxon>
        <taxon>Vertebrata</taxon>
        <taxon>Euteleostomi</taxon>
        <taxon>Lepidosauria</taxon>
        <taxon>Squamata</taxon>
        <taxon>Bifurcata</taxon>
        <taxon>Unidentata</taxon>
        <taxon>Episquamata</taxon>
        <taxon>Toxicofera</taxon>
        <taxon>Iguania</taxon>
        <taxon>Acrodonta</taxon>
        <taxon>Agamidae</taxon>
        <taxon>Amphibolurinae</taxon>
        <taxon>Pogona</taxon>
    </lineage>
</organism>
<proteinExistence type="inferred from homology"/>
<keyword evidence="6 10" id="KW-0472">Membrane</keyword>
<dbReference type="InterPro" id="IPR036179">
    <property type="entry name" value="Ig-like_dom_sf"/>
</dbReference>
<evidence type="ECO:0000256" key="11">
    <source>
        <dbReference type="SAM" id="SignalP"/>
    </source>
</evidence>
<evidence type="ECO:0000256" key="1">
    <source>
        <dbReference type="ARBA" id="ARBA00004479"/>
    </source>
</evidence>
<evidence type="ECO:0000256" key="6">
    <source>
        <dbReference type="ARBA" id="ARBA00023136"/>
    </source>
</evidence>
<dbReference type="Pfam" id="PF08205">
    <property type="entry name" value="C2-set_2"/>
    <property type="match status" value="1"/>
</dbReference>
<evidence type="ECO:0000256" key="9">
    <source>
        <dbReference type="SAM" id="MobiDB-lite"/>
    </source>
</evidence>
<keyword evidence="13" id="KW-1185">Reference proteome</keyword>
<dbReference type="GO" id="GO:0007155">
    <property type="term" value="P:cell adhesion"/>
    <property type="evidence" value="ECO:0007669"/>
    <property type="project" value="UniProtKB-KW"/>
</dbReference>
<comment type="similarity">
    <text evidence="8">Belongs to the immunoglobulin superfamily. SIGLEC (sialic acid binding Ig-like lectin) family.</text>
</comment>
<gene>
    <name evidence="14" type="primary">LOC110086516</name>
</gene>
<dbReference type="OrthoDB" id="10012075at2759"/>
<feature type="region of interest" description="Disordered" evidence="9">
    <location>
        <begin position="427"/>
        <end position="449"/>
    </location>
</feature>
<feature type="transmembrane region" description="Helical" evidence="10">
    <location>
        <begin position="364"/>
        <end position="388"/>
    </location>
</feature>
<feature type="chain" id="PRO_5047513254" evidence="11">
    <location>
        <begin position="25"/>
        <end position="498"/>
    </location>
</feature>
<keyword evidence="4" id="KW-0130">Cell adhesion</keyword>
<keyword evidence="2 10" id="KW-0812">Transmembrane</keyword>
<keyword evidence="11" id="KW-0732">Signal</keyword>
<dbReference type="AlphaFoldDB" id="A0A6J0UQZ4"/>
<dbReference type="PANTHER" id="PTHR12035">
    <property type="entry name" value="SIALIC ACID BINDING IMMUNOGLOBULIN-LIKE LECTIN"/>
    <property type="match status" value="1"/>
</dbReference>
<name>A0A6J0UQZ4_9SAUR</name>
<accession>A0A6J0UQZ4</accession>
<feature type="domain" description="Ig-like" evidence="12">
    <location>
        <begin position="256"/>
        <end position="349"/>
    </location>
</feature>
<evidence type="ECO:0000313" key="13">
    <source>
        <dbReference type="Proteomes" id="UP001652642"/>
    </source>
</evidence>
<dbReference type="GO" id="GO:0033691">
    <property type="term" value="F:sialic acid binding"/>
    <property type="evidence" value="ECO:0007669"/>
    <property type="project" value="TreeGrafter"/>
</dbReference>
<dbReference type="Proteomes" id="UP001652642">
    <property type="component" value="Chromosome 9"/>
</dbReference>
<evidence type="ECO:0000256" key="3">
    <source>
        <dbReference type="ARBA" id="ARBA00022734"/>
    </source>
</evidence>
<dbReference type="InterPro" id="IPR013783">
    <property type="entry name" value="Ig-like_fold"/>
</dbReference>
<evidence type="ECO:0000256" key="5">
    <source>
        <dbReference type="ARBA" id="ARBA00022989"/>
    </source>
</evidence>
<reference evidence="14" key="1">
    <citation type="submission" date="2025-08" db="UniProtKB">
        <authorList>
            <consortium name="RefSeq"/>
        </authorList>
    </citation>
    <scope>IDENTIFICATION</scope>
</reference>
<feature type="domain" description="Ig-like" evidence="12">
    <location>
        <begin position="156"/>
        <end position="249"/>
    </location>
</feature>
<feature type="region of interest" description="Disordered" evidence="9">
    <location>
        <begin position="468"/>
        <end position="498"/>
    </location>
</feature>
<dbReference type="InterPro" id="IPR013162">
    <property type="entry name" value="CD80_C2-set"/>
</dbReference>
<dbReference type="SUPFAM" id="SSF48726">
    <property type="entry name" value="Immunoglobulin"/>
    <property type="match status" value="3"/>
</dbReference>
<protein>
    <submittedName>
        <fullName evidence="14">Sialic acid-binding Ig-like lectin 13</fullName>
    </submittedName>
</protein>
<dbReference type="SMART" id="SM00408">
    <property type="entry name" value="IGc2"/>
    <property type="match status" value="1"/>
</dbReference>
<dbReference type="PANTHER" id="PTHR12035:SF125">
    <property type="entry name" value="SIALIC ACID-BINDING IG-LIKE LECTIN 5"/>
    <property type="match status" value="1"/>
</dbReference>
<dbReference type="KEGG" id="pvt:110086516"/>